<evidence type="ECO:0000313" key="2">
    <source>
        <dbReference type="EMBL" id="RKG89063.1"/>
    </source>
</evidence>
<reference evidence="3" key="1">
    <citation type="submission" date="2018-09" db="EMBL/GenBank/DDBJ databases">
        <authorList>
            <person name="Livingstone P.G."/>
            <person name="Whitworth D.E."/>
        </authorList>
    </citation>
    <scope>NUCLEOTIDE SEQUENCE [LARGE SCALE GENOMIC DNA]</scope>
    <source>
        <strain evidence="3">CA054A</strain>
    </source>
</reference>
<gene>
    <name evidence="2" type="ORF">D7V88_13340</name>
</gene>
<dbReference type="SUPFAM" id="SSF75011">
    <property type="entry name" value="3-carboxy-cis,cis-mucoante lactonizing enzyme"/>
    <property type="match status" value="1"/>
</dbReference>
<feature type="region of interest" description="Disordered" evidence="1">
    <location>
        <begin position="492"/>
        <end position="511"/>
    </location>
</feature>
<name>A0A3A8JHW3_9BACT</name>
<dbReference type="OrthoDB" id="5489907at2"/>
<sequence>MRLPFLTPALLLLAACSIESEPNPPPSTRFVYPSGVAFWRPPAAGGPSASNGYLFVANANFDNCYDSGSVVALNLDALSTQADGQSVPVPRLGTAVAASPLLFESLSASADSLVQIRSFAGDMGMWVNPASGLPRLFVPSRAEGNNLFAVDVSLSADGAPVLNCVQGGVDCQTGALSLTDDIPASLQESGRPGLPRAPSPIGVTVDDANGTLYVTHSEAADSPANSSTNFENYLVTLKAENPTRDTLGFIPLSPEGYIYGGSDSTTVGTGYLFVSGRNFVAGDSGTVGANFVLRLVDKNVPTRILEPLLSLVYRIREARAIRVVPRPVTAAELAVRPHFVRERLYVLARGPDTLLTLDFEYDAPPGEQSTDPSFRVISAVPMPDGVSDMQIISRQGAPTSTDTNILAVTSTGDSAVSLYDEALGQVVVQVPLVNSQNQTSNPSQAFALTVDNPAGVNAARLFVTNFGDGQVAIVDIPDLTRPQDARLVARLGTQQQRDPNQGTSVCQENPS</sequence>
<accession>A0A3A8JHW3</accession>
<protein>
    <recommendedName>
        <fullName evidence="4">Lipoprotein</fullName>
    </recommendedName>
</protein>
<dbReference type="Proteomes" id="UP000268094">
    <property type="component" value="Unassembled WGS sequence"/>
</dbReference>
<dbReference type="PROSITE" id="PS51257">
    <property type="entry name" value="PROKAR_LIPOPROTEIN"/>
    <property type="match status" value="1"/>
</dbReference>
<evidence type="ECO:0008006" key="4">
    <source>
        <dbReference type="Google" id="ProtNLM"/>
    </source>
</evidence>
<proteinExistence type="predicted"/>
<organism evidence="2 3">
    <name type="scientific">Corallococcus terminator</name>
    <dbReference type="NCBI Taxonomy" id="2316733"/>
    <lineage>
        <taxon>Bacteria</taxon>
        <taxon>Pseudomonadati</taxon>
        <taxon>Myxococcota</taxon>
        <taxon>Myxococcia</taxon>
        <taxon>Myxococcales</taxon>
        <taxon>Cystobacterineae</taxon>
        <taxon>Myxococcaceae</taxon>
        <taxon>Corallococcus</taxon>
    </lineage>
</organism>
<dbReference type="AlphaFoldDB" id="A0A3A8JHW3"/>
<comment type="caution">
    <text evidence="2">The sequence shown here is derived from an EMBL/GenBank/DDBJ whole genome shotgun (WGS) entry which is preliminary data.</text>
</comment>
<dbReference type="RefSeq" id="WP_120541015.1">
    <property type="nucleotide sequence ID" value="NZ_RAVZ01000073.1"/>
</dbReference>
<keyword evidence="3" id="KW-1185">Reference proteome</keyword>
<evidence type="ECO:0000313" key="3">
    <source>
        <dbReference type="Proteomes" id="UP000268094"/>
    </source>
</evidence>
<dbReference type="InterPro" id="IPR015943">
    <property type="entry name" value="WD40/YVTN_repeat-like_dom_sf"/>
</dbReference>
<evidence type="ECO:0000256" key="1">
    <source>
        <dbReference type="SAM" id="MobiDB-lite"/>
    </source>
</evidence>
<dbReference type="Gene3D" id="2.130.10.10">
    <property type="entry name" value="YVTN repeat-like/Quinoprotein amine dehydrogenase"/>
    <property type="match status" value="1"/>
</dbReference>
<dbReference type="EMBL" id="RAVZ01000073">
    <property type="protein sequence ID" value="RKG89063.1"/>
    <property type="molecule type" value="Genomic_DNA"/>
</dbReference>